<feature type="binding site" evidence="6">
    <location>
        <position position="183"/>
    </location>
    <ligand>
        <name>substrate</name>
    </ligand>
</feature>
<comment type="caution">
    <text evidence="8">The sequence shown here is derived from an EMBL/GenBank/DDBJ whole genome shotgun (WGS) entry which is preliminary data.</text>
</comment>
<sequence length="612" mass="67313">MASTWQGIAEEKHASRDKAIPTEWRLPPGYLPDGQLNVMDIPAECGLLTERELRITETDPVALVEKMINRDFSSHEVTLAFCKRAAVAQQLVNCLSEIFFNQALDAAQRLDAEYEAHGAPRGLLHGLPVSLKDCFKVEGTDATIGCTAYAHLPTKQDEETEITRIMRESGAILFCKTNVPTAMMAGENKGPGGGVLRKQQTYNAMYGYTTNPYNRDLSSGGSSGGESALLALRGSPLGVGTDVGGSIRIPASFCGLYSLKPSSGRFPTSGLRDSMVGQKAVPNAVGPISCSLAGLELWSRAVLNSEPWMRADPDCFPIPYREVEAPKKLCFGLLLDDGIVKPLPPVTRALLITKAALEAAGHTVIEFKIDDPLYTDHLKFALYRSAAADGLDKIFSQTQEPWPRGMEMLKRMVDQSKKGQGAICVRPTVSDLWSAQYKTTKYAKRVLQSWVATQTRTNTGREMDALLMPCTVWPGSEKYGFVYDNYTSLWNVLDYCASTIPVHDMKQDYEGRNEIEAKIWNECKCLPLIMNSPAALAGAPAGVQLVGRRWNEEYLLKVTKRSVKIDRLRDKACFTMLSGRIVHMNVWSSGGPQVPIWKAADTELMVAITESV</sequence>
<evidence type="ECO:0000313" key="8">
    <source>
        <dbReference type="EMBL" id="KAJ5367219.1"/>
    </source>
</evidence>
<evidence type="ECO:0000313" key="9">
    <source>
        <dbReference type="Proteomes" id="UP001148299"/>
    </source>
</evidence>
<evidence type="ECO:0000256" key="1">
    <source>
        <dbReference type="ARBA" id="ARBA00001311"/>
    </source>
</evidence>
<feature type="active site" description="Charge relay system" evidence="5">
    <location>
        <position position="132"/>
    </location>
</feature>
<proteinExistence type="inferred from homology"/>
<dbReference type="InterPro" id="IPR036928">
    <property type="entry name" value="AS_sf"/>
</dbReference>
<comment type="similarity">
    <text evidence="2">Belongs to the amidase family.</text>
</comment>
<dbReference type="SUPFAM" id="SSF75304">
    <property type="entry name" value="Amidase signature (AS) enzymes"/>
    <property type="match status" value="1"/>
</dbReference>
<dbReference type="InterPro" id="IPR020556">
    <property type="entry name" value="Amidase_CS"/>
</dbReference>
<evidence type="ECO:0000256" key="6">
    <source>
        <dbReference type="PIRSR" id="PIRSR001221-2"/>
    </source>
</evidence>
<dbReference type="AlphaFoldDB" id="A0A9W9RY70"/>
<dbReference type="PROSITE" id="PS00571">
    <property type="entry name" value="AMIDASES"/>
    <property type="match status" value="1"/>
</dbReference>
<dbReference type="PANTHER" id="PTHR46072">
    <property type="entry name" value="AMIDASE-RELATED-RELATED"/>
    <property type="match status" value="1"/>
</dbReference>
<evidence type="ECO:0000256" key="5">
    <source>
        <dbReference type="PIRSR" id="PIRSR001221-1"/>
    </source>
</evidence>
<gene>
    <name evidence="8" type="ORF">N7541_001160</name>
</gene>
<feature type="binding site" evidence="6">
    <location>
        <position position="222"/>
    </location>
    <ligand>
        <name>substrate</name>
    </ligand>
</feature>
<reference evidence="8" key="1">
    <citation type="submission" date="2022-12" db="EMBL/GenBank/DDBJ databases">
        <authorList>
            <person name="Petersen C."/>
        </authorList>
    </citation>
    <scope>NUCLEOTIDE SEQUENCE</scope>
    <source>
        <strain evidence="8">IBT 35675</strain>
    </source>
</reference>
<dbReference type="Proteomes" id="UP001148299">
    <property type="component" value="Unassembled WGS sequence"/>
</dbReference>
<comment type="catalytic activity">
    <reaction evidence="1">
        <text>a monocarboxylic acid amide + H2O = a monocarboxylate + NH4(+)</text>
        <dbReference type="Rhea" id="RHEA:12020"/>
        <dbReference type="ChEBI" id="CHEBI:15377"/>
        <dbReference type="ChEBI" id="CHEBI:28938"/>
        <dbReference type="ChEBI" id="CHEBI:35757"/>
        <dbReference type="ChEBI" id="CHEBI:83628"/>
        <dbReference type="EC" id="3.5.1.4"/>
    </reaction>
</comment>
<dbReference type="EMBL" id="JAPZBR010000001">
    <property type="protein sequence ID" value="KAJ5367219.1"/>
    <property type="molecule type" value="Genomic_DNA"/>
</dbReference>
<evidence type="ECO:0000256" key="4">
    <source>
        <dbReference type="ARBA" id="ARBA00022801"/>
    </source>
</evidence>
<dbReference type="EC" id="3.5.1.4" evidence="3"/>
<protein>
    <recommendedName>
        <fullName evidence="3">amidase</fullName>
        <ecNumber evidence="3">3.5.1.4</ecNumber>
    </recommendedName>
</protein>
<feature type="active site" description="Charge relay system" evidence="5">
    <location>
        <position position="222"/>
    </location>
</feature>
<dbReference type="InterPro" id="IPR023631">
    <property type="entry name" value="Amidase_dom"/>
</dbReference>
<evidence type="ECO:0000259" key="7">
    <source>
        <dbReference type="Pfam" id="PF01425"/>
    </source>
</evidence>
<dbReference type="Gene3D" id="3.90.1300.10">
    <property type="entry name" value="Amidase signature (AS) domain"/>
    <property type="match status" value="1"/>
</dbReference>
<dbReference type="Pfam" id="PF01425">
    <property type="entry name" value="Amidase"/>
    <property type="match status" value="1"/>
</dbReference>
<keyword evidence="4" id="KW-0378">Hydrolase</keyword>
<evidence type="ECO:0000256" key="3">
    <source>
        <dbReference type="ARBA" id="ARBA00012922"/>
    </source>
</evidence>
<feature type="active site" description="Acyl-ester intermediate" evidence="5">
    <location>
        <position position="246"/>
    </location>
</feature>
<dbReference type="GO" id="GO:0004040">
    <property type="term" value="F:amidase activity"/>
    <property type="evidence" value="ECO:0007669"/>
    <property type="project" value="UniProtKB-EC"/>
</dbReference>
<reference evidence="8" key="2">
    <citation type="journal article" date="2023" name="IMA Fungus">
        <title>Comparative genomic study of the Penicillium genus elucidates a diverse pangenome and 15 lateral gene transfer events.</title>
        <authorList>
            <person name="Petersen C."/>
            <person name="Sorensen T."/>
            <person name="Nielsen M.R."/>
            <person name="Sondergaard T.E."/>
            <person name="Sorensen J.L."/>
            <person name="Fitzpatrick D.A."/>
            <person name="Frisvad J.C."/>
            <person name="Nielsen K.L."/>
        </authorList>
    </citation>
    <scope>NUCLEOTIDE SEQUENCE</scope>
    <source>
        <strain evidence="8">IBT 35675</strain>
    </source>
</reference>
<feature type="binding site" evidence="6">
    <location>
        <begin position="243"/>
        <end position="246"/>
    </location>
    <ligand>
        <name>substrate</name>
    </ligand>
</feature>
<evidence type="ECO:0000256" key="2">
    <source>
        <dbReference type="ARBA" id="ARBA00009199"/>
    </source>
</evidence>
<dbReference type="PANTHER" id="PTHR46072:SF11">
    <property type="entry name" value="AMIDASE-RELATED"/>
    <property type="match status" value="1"/>
</dbReference>
<organism evidence="8 9">
    <name type="scientific">Penicillium brevicompactum</name>
    <dbReference type="NCBI Taxonomy" id="5074"/>
    <lineage>
        <taxon>Eukaryota</taxon>
        <taxon>Fungi</taxon>
        <taxon>Dikarya</taxon>
        <taxon>Ascomycota</taxon>
        <taxon>Pezizomycotina</taxon>
        <taxon>Eurotiomycetes</taxon>
        <taxon>Eurotiomycetidae</taxon>
        <taxon>Eurotiales</taxon>
        <taxon>Aspergillaceae</taxon>
        <taxon>Penicillium</taxon>
    </lineage>
</organism>
<dbReference type="PIRSF" id="PIRSF001221">
    <property type="entry name" value="Amidase_fungi"/>
    <property type="match status" value="1"/>
</dbReference>
<accession>A0A9W9RY70</accession>
<name>A0A9W9RY70_PENBR</name>
<feature type="domain" description="Amidase" evidence="7">
    <location>
        <begin position="76"/>
        <end position="556"/>
    </location>
</feature>
<keyword evidence="9" id="KW-1185">Reference proteome</keyword>